<dbReference type="GO" id="GO:0061503">
    <property type="term" value="F:tRNA threonylcarbamoyladenosine dehydratase"/>
    <property type="evidence" value="ECO:0007669"/>
    <property type="project" value="TreeGrafter"/>
</dbReference>
<dbReference type="Proteomes" id="UP000238157">
    <property type="component" value="Unassembled WGS sequence"/>
</dbReference>
<name>A0A2T0WF46_9BACT</name>
<dbReference type="GO" id="GO:0061504">
    <property type="term" value="P:cyclic threonylcarbamoyladenosine biosynthetic process"/>
    <property type="evidence" value="ECO:0007669"/>
    <property type="project" value="TreeGrafter"/>
</dbReference>
<keyword evidence="3" id="KW-1185">Reference proteome</keyword>
<dbReference type="RefSeq" id="WP_106135109.1">
    <property type="nucleotide sequence ID" value="NZ_PVTR01000013.1"/>
</dbReference>
<protein>
    <submittedName>
        <fullName evidence="2">ThiF family protein</fullName>
    </submittedName>
</protein>
<dbReference type="Pfam" id="PF00899">
    <property type="entry name" value="ThiF"/>
    <property type="match status" value="1"/>
</dbReference>
<proteinExistence type="predicted"/>
<comment type="caution">
    <text evidence="2">The sequence shown here is derived from an EMBL/GenBank/DDBJ whole genome shotgun (WGS) entry which is preliminary data.</text>
</comment>
<organism evidence="2 3">
    <name type="scientific">Mongoliibacter ruber</name>
    <dbReference type="NCBI Taxonomy" id="1750599"/>
    <lineage>
        <taxon>Bacteria</taxon>
        <taxon>Pseudomonadati</taxon>
        <taxon>Bacteroidota</taxon>
        <taxon>Cytophagia</taxon>
        <taxon>Cytophagales</taxon>
        <taxon>Cyclobacteriaceae</taxon>
        <taxon>Mongoliibacter</taxon>
    </lineage>
</organism>
<dbReference type="GO" id="GO:0008641">
    <property type="term" value="F:ubiquitin-like modifier activating enzyme activity"/>
    <property type="evidence" value="ECO:0007669"/>
    <property type="project" value="InterPro"/>
</dbReference>
<dbReference type="AlphaFoldDB" id="A0A2T0WF46"/>
<dbReference type="CDD" id="cd01483">
    <property type="entry name" value="E1_enzyme_family"/>
    <property type="match status" value="1"/>
</dbReference>
<evidence type="ECO:0000313" key="3">
    <source>
        <dbReference type="Proteomes" id="UP000238157"/>
    </source>
</evidence>
<dbReference type="PANTHER" id="PTHR43267:SF3">
    <property type="entry name" value="THIF PROTEIN"/>
    <property type="match status" value="1"/>
</dbReference>
<gene>
    <name evidence="2" type="ORF">CLW00_11334</name>
</gene>
<feature type="domain" description="THIF-type NAD/FAD binding fold" evidence="1">
    <location>
        <begin position="113"/>
        <end position="245"/>
    </location>
</feature>
<dbReference type="SUPFAM" id="SSF69572">
    <property type="entry name" value="Activating enzymes of the ubiquitin-like proteins"/>
    <property type="match status" value="1"/>
</dbReference>
<dbReference type="Gene3D" id="3.40.50.720">
    <property type="entry name" value="NAD(P)-binding Rossmann-like Domain"/>
    <property type="match status" value="1"/>
</dbReference>
<accession>A0A2T0WF46</accession>
<sequence length="361" mass="41331">MKFINNLDEISQSEHLILQPEDSSEMDLIDQLASDPRVQVLDQIKSQIAEWIKLSNPKVTFSKDALKDEVNKFLKKNGSQYGNWVYYPWRNTLVRILPQAEFIEVRTIRNKYKITEEEQKTLSTKKIGVIGLSVGQSVALGLAIERVFGELRIADFDHVELGNMNRIRTSLVNLGVKKTTIVKREIAEIDPYLKVTVYEEGIHDDNIEAFFCEDGKLDLLIEECDNIKMKIQSRLMAKSLRIPVLMDTSDRGMLDIERFDLDSNLPIFNDKLKEFGPENLLLDNFDKKQKQILGAILDFEKLSERAQISIKEIGKTITNWPQLASSVIMGGGICTHLSRQILLGHQVKSGRFYVDMDEIVK</sequence>
<dbReference type="PANTHER" id="PTHR43267">
    <property type="entry name" value="TRNA THREONYLCARBAMOYLADENOSINE DEHYDRATASE"/>
    <property type="match status" value="1"/>
</dbReference>
<evidence type="ECO:0000313" key="2">
    <source>
        <dbReference type="EMBL" id="PRY85286.1"/>
    </source>
</evidence>
<evidence type="ECO:0000259" key="1">
    <source>
        <dbReference type="Pfam" id="PF00899"/>
    </source>
</evidence>
<dbReference type="EMBL" id="PVTR01000013">
    <property type="protein sequence ID" value="PRY85286.1"/>
    <property type="molecule type" value="Genomic_DNA"/>
</dbReference>
<dbReference type="OrthoDB" id="5149792at2"/>
<reference evidence="2 3" key="1">
    <citation type="submission" date="2018-03" db="EMBL/GenBank/DDBJ databases">
        <title>Genomic Encyclopedia of Archaeal and Bacterial Type Strains, Phase II (KMG-II): from individual species to whole genera.</title>
        <authorList>
            <person name="Goeker M."/>
        </authorList>
    </citation>
    <scope>NUCLEOTIDE SEQUENCE [LARGE SCALE GENOMIC DNA]</scope>
    <source>
        <strain evidence="2 3">DSM 27929</strain>
    </source>
</reference>
<dbReference type="InterPro" id="IPR035985">
    <property type="entry name" value="Ubiquitin-activating_enz"/>
</dbReference>
<dbReference type="InterPro" id="IPR000594">
    <property type="entry name" value="ThiF_NAD_FAD-bd"/>
</dbReference>
<dbReference type="InterPro" id="IPR045886">
    <property type="entry name" value="ThiF/MoeB/HesA"/>
</dbReference>